<dbReference type="Proteomes" id="UP000006352">
    <property type="component" value="Unassembled WGS sequence"/>
</dbReference>
<reference evidence="1 2" key="1">
    <citation type="journal article" date="2012" name="Appl. Environ. Microbiol.">
        <title>Short-read sequencing for genomic analysis of the brown rot fungus Fibroporia radiculosa.</title>
        <authorList>
            <person name="Tang J.D."/>
            <person name="Perkins A.D."/>
            <person name="Sonstegard T.S."/>
            <person name="Schroeder S.G."/>
            <person name="Burgess S.C."/>
            <person name="Diehl S.V."/>
        </authorList>
    </citation>
    <scope>NUCLEOTIDE SEQUENCE [LARGE SCALE GENOMIC DNA]</scope>
    <source>
        <strain evidence="1 2">TFFH 294</strain>
    </source>
</reference>
<dbReference type="EMBL" id="HE797686">
    <property type="protein sequence ID" value="CCM07186.1"/>
    <property type="molecule type" value="Genomic_DNA"/>
</dbReference>
<dbReference type="InParanoid" id="J7SCI1"/>
<proteinExistence type="predicted"/>
<dbReference type="AlphaFoldDB" id="J7SCI1"/>
<dbReference type="RefSeq" id="XP_012177207.1">
    <property type="nucleotide sequence ID" value="XM_012321817.1"/>
</dbReference>
<protein>
    <submittedName>
        <fullName evidence="1">Uncharacterized protein</fullName>
    </submittedName>
</protein>
<gene>
    <name evidence="1" type="ORF">FIBRA_09527</name>
</gene>
<accession>J7SCI1</accession>
<keyword evidence="2" id="KW-1185">Reference proteome</keyword>
<sequence>MLLSLPRTFKKLVPHPPYSLSHSWGLPLNNFNSSKDILQVLPQKDLIVLPKKNSTETEEVQASALPTPSSPHQPIPIQWFLRRVTESPELVKIARSASKEEL</sequence>
<organism evidence="1 2">
    <name type="scientific">Fibroporia radiculosa</name>
    <dbReference type="NCBI Taxonomy" id="599839"/>
    <lineage>
        <taxon>Eukaryota</taxon>
        <taxon>Fungi</taxon>
        <taxon>Dikarya</taxon>
        <taxon>Basidiomycota</taxon>
        <taxon>Agaricomycotina</taxon>
        <taxon>Agaricomycetes</taxon>
        <taxon>Polyporales</taxon>
        <taxon>Fibroporiaceae</taxon>
        <taxon>Fibroporia</taxon>
    </lineage>
</organism>
<evidence type="ECO:0000313" key="1">
    <source>
        <dbReference type="EMBL" id="CCM07186.1"/>
    </source>
</evidence>
<evidence type="ECO:0000313" key="2">
    <source>
        <dbReference type="Proteomes" id="UP000006352"/>
    </source>
</evidence>
<dbReference type="GeneID" id="24102086"/>
<dbReference type="HOGENOM" id="CLU_2277526_0_0_1"/>
<name>J7SCI1_9APHY</name>